<evidence type="ECO:0000256" key="5">
    <source>
        <dbReference type="SAM" id="MobiDB-lite"/>
    </source>
</evidence>
<accession>A0A1E4RXQ4</accession>
<evidence type="ECO:0000313" key="6">
    <source>
        <dbReference type="EMBL" id="ODV71981.1"/>
    </source>
</evidence>
<feature type="compositionally biased region" description="Polar residues" evidence="5">
    <location>
        <begin position="700"/>
        <end position="709"/>
    </location>
</feature>
<protein>
    <recommendedName>
        <fullName evidence="4">Altered inheritance of mitochondria protein 21</fullName>
    </recommendedName>
</protein>
<organism evidence="6 7">
    <name type="scientific">Cyberlindnera jadinii (strain ATCC 18201 / CBS 1600 / BCRC 20928 / JCM 3617 / NBRC 0987 / NRRL Y-1542)</name>
    <name type="common">Torula yeast</name>
    <name type="synonym">Candida utilis</name>
    <dbReference type="NCBI Taxonomy" id="983966"/>
    <lineage>
        <taxon>Eukaryota</taxon>
        <taxon>Fungi</taxon>
        <taxon>Dikarya</taxon>
        <taxon>Ascomycota</taxon>
        <taxon>Saccharomycotina</taxon>
        <taxon>Saccharomycetes</taxon>
        <taxon>Phaffomycetales</taxon>
        <taxon>Phaffomycetaceae</taxon>
        <taxon>Cyberlindnera</taxon>
    </lineage>
</organism>
<feature type="compositionally biased region" description="Low complexity" evidence="5">
    <location>
        <begin position="338"/>
        <end position="348"/>
    </location>
</feature>
<dbReference type="Proteomes" id="UP000094389">
    <property type="component" value="Unassembled WGS sequence"/>
</dbReference>
<feature type="compositionally biased region" description="Polar residues" evidence="5">
    <location>
        <begin position="495"/>
        <end position="508"/>
    </location>
</feature>
<feature type="compositionally biased region" description="Basic residues" evidence="5">
    <location>
        <begin position="571"/>
        <end position="582"/>
    </location>
</feature>
<feature type="compositionally biased region" description="Acidic residues" evidence="5">
    <location>
        <begin position="138"/>
        <end position="162"/>
    </location>
</feature>
<feature type="region of interest" description="Disordered" evidence="5">
    <location>
        <begin position="338"/>
        <end position="586"/>
    </location>
</feature>
<evidence type="ECO:0000256" key="4">
    <source>
        <dbReference type="ARBA" id="ARBA00021016"/>
    </source>
</evidence>
<name>A0A1E4RXQ4_CYBJN</name>
<sequence length="778" mass="85645">MTSLQDIISAKQEKDVESDNDSFAEADAIPVVPNRPARSKKSEAVPQAEAAVPTPPVPQRPKKRSTEEFNSASVPVIPQRPLKKEVGPIVVQEEDSDLNEEVEPDKVNDNKDIDDNLLRPDYNEREAQIEAITSDAESIAELDEYDDEDDEDDEGNEGEELAPDPRTSRPNNGEEEPFPSPSADDFITRVDDELEELKLMTSKRDPDVSTPEVPQHHPHVPHHRPIGNIDPKVMARTCTSDLRNEVEELYSSHHACRESAPGTPASGIIHLQRSQNVPKRPAIATALAASSLRRTGTDELREEVTELYSSKHVCGDSAIATPLDTPLRKDSAVFFNQSSGSQVDVSSSGKEEESAPTVEPVVPKRPSKSKQVLEEVVSEKQPREKIPEDEASKPFPDEPIVPQRPTKSEPVVPKRPSKPVPEEEPVVPERPVSAVPELTTEPKIEQKTTDEPSIPERPKAKGPPAIPKKPSSKIAAFQEMLRKNQEREQMEIQHRPSSTRRSVANDDSQNNDDEEPTTQTRSTFKKNLNGLFALPGMALPGMKPPSVLSNEAKDEADEESAEPVANDARRARARGPRGKRLPKSASEKVEIVDRRVINVTDVWSTGCESEGYVLNKEEDKKSRDTPVVEELDVEDIPVEKVQTEEFVEEPIDDLADDAEEEAEEFQEVSTPAENDEDITDTEETISVSTSDITTTTTTTKNRTGTSQQPSEEKHSSSTVGGETSRQDGDVSVAQDTAEPTVVEPTVSEPSIPHSDGAGSDQSDLESFHDAANVDELRE</sequence>
<evidence type="ECO:0000256" key="1">
    <source>
        <dbReference type="ARBA" id="ARBA00002092"/>
    </source>
</evidence>
<evidence type="ECO:0000256" key="2">
    <source>
        <dbReference type="ARBA" id="ARBA00004134"/>
    </source>
</evidence>
<comment type="subcellular location">
    <subcellularLocation>
        <location evidence="2">Cytoplasm</location>
        <location evidence="2">Cytoskeleton</location>
        <location evidence="2">Actin patch</location>
    </subcellularLocation>
</comment>
<reference evidence="6 7" key="1">
    <citation type="journal article" date="2016" name="Proc. Natl. Acad. Sci. U.S.A.">
        <title>Comparative genomics of biotechnologically important yeasts.</title>
        <authorList>
            <person name="Riley R."/>
            <person name="Haridas S."/>
            <person name="Wolfe K.H."/>
            <person name="Lopes M.R."/>
            <person name="Hittinger C.T."/>
            <person name="Goeker M."/>
            <person name="Salamov A.A."/>
            <person name="Wisecaver J.H."/>
            <person name="Long T.M."/>
            <person name="Calvey C.H."/>
            <person name="Aerts A.L."/>
            <person name="Barry K.W."/>
            <person name="Choi C."/>
            <person name="Clum A."/>
            <person name="Coughlan A.Y."/>
            <person name="Deshpande S."/>
            <person name="Douglass A.P."/>
            <person name="Hanson S.J."/>
            <person name="Klenk H.-P."/>
            <person name="LaButti K.M."/>
            <person name="Lapidus A."/>
            <person name="Lindquist E.A."/>
            <person name="Lipzen A.M."/>
            <person name="Meier-Kolthoff J.P."/>
            <person name="Ohm R.A."/>
            <person name="Otillar R.P."/>
            <person name="Pangilinan J.L."/>
            <person name="Peng Y."/>
            <person name="Rokas A."/>
            <person name="Rosa C.A."/>
            <person name="Scheuner C."/>
            <person name="Sibirny A.A."/>
            <person name="Slot J.C."/>
            <person name="Stielow J.B."/>
            <person name="Sun H."/>
            <person name="Kurtzman C.P."/>
            <person name="Blackwell M."/>
            <person name="Grigoriev I.V."/>
            <person name="Jeffries T.W."/>
        </authorList>
    </citation>
    <scope>NUCLEOTIDE SEQUENCE [LARGE SCALE GENOMIC DNA]</scope>
    <source>
        <strain evidence="7">ATCC 18201 / CBS 1600 / BCRC 20928 / JCM 3617 / NBRC 0987 / NRRL Y-1542</strain>
    </source>
</reference>
<dbReference type="RefSeq" id="XP_020069020.1">
    <property type="nucleotide sequence ID" value="XM_020213813.1"/>
</dbReference>
<gene>
    <name evidence="6" type="ORF">CYBJADRAFT_163943</name>
</gene>
<keyword evidence="7" id="KW-1185">Reference proteome</keyword>
<feature type="compositionally biased region" description="Acidic residues" evidence="5">
    <location>
        <begin position="673"/>
        <end position="683"/>
    </location>
</feature>
<feature type="region of interest" description="Disordered" evidence="5">
    <location>
        <begin position="645"/>
        <end position="778"/>
    </location>
</feature>
<evidence type="ECO:0000313" key="7">
    <source>
        <dbReference type="Proteomes" id="UP000094389"/>
    </source>
</evidence>
<feature type="compositionally biased region" description="Basic and acidic residues" evidence="5">
    <location>
        <begin position="186"/>
        <end position="207"/>
    </location>
</feature>
<comment type="similarity">
    <text evidence="3">Belongs to the AIM21 family.</text>
</comment>
<feature type="compositionally biased region" description="Basic and acidic residues" evidence="5">
    <location>
        <begin position="104"/>
        <end position="128"/>
    </location>
</feature>
<feature type="compositionally biased region" description="Basic residues" evidence="5">
    <location>
        <begin position="216"/>
        <end position="225"/>
    </location>
</feature>
<dbReference type="EMBL" id="KV453937">
    <property type="protein sequence ID" value="ODV71981.1"/>
    <property type="molecule type" value="Genomic_DNA"/>
</dbReference>
<comment type="function">
    <text evidence="1">Involved in mitochondrial migration along actin filaments.</text>
</comment>
<feature type="compositionally biased region" description="Acidic residues" evidence="5">
    <location>
        <begin position="645"/>
        <end position="666"/>
    </location>
</feature>
<feature type="compositionally biased region" description="Low complexity" evidence="5">
    <location>
        <begin position="684"/>
        <end position="699"/>
    </location>
</feature>
<evidence type="ECO:0000256" key="3">
    <source>
        <dbReference type="ARBA" id="ARBA00006466"/>
    </source>
</evidence>
<feature type="compositionally biased region" description="Acidic residues" evidence="5">
    <location>
        <begin position="92"/>
        <end position="103"/>
    </location>
</feature>
<dbReference type="STRING" id="983966.A0A1E4RXQ4"/>
<dbReference type="Pfam" id="PF11489">
    <property type="entry name" value="Aim21"/>
    <property type="match status" value="1"/>
</dbReference>
<feature type="compositionally biased region" description="Basic and acidic residues" evidence="5">
    <location>
        <begin position="371"/>
        <end position="396"/>
    </location>
</feature>
<proteinExistence type="inferred from homology"/>
<dbReference type="AlphaFoldDB" id="A0A1E4RXQ4"/>
<dbReference type="InterPro" id="IPR021582">
    <property type="entry name" value="Aim21"/>
</dbReference>
<dbReference type="OrthoDB" id="3981315at2759"/>
<feature type="compositionally biased region" description="Polar residues" evidence="5">
    <location>
        <begin position="517"/>
        <end position="526"/>
    </location>
</feature>
<feature type="compositionally biased region" description="Basic and acidic residues" evidence="5">
    <location>
        <begin position="440"/>
        <end position="459"/>
    </location>
</feature>
<feature type="region of interest" description="Disordered" evidence="5">
    <location>
        <begin position="1"/>
        <end position="232"/>
    </location>
</feature>
<feature type="compositionally biased region" description="Basic and acidic residues" evidence="5">
    <location>
        <begin position="480"/>
        <end position="494"/>
    </location>
</feature>
<dbReference type="GeneID" id="30988209"/>
<dbReference type="GO" id="GO:0030479">
    <property type="term" value="C:actin cortical patch"/>
    <property type="evidence" value="ECO:0007669"/>
    <property type="project" value="UniProtKB-SubCell"/>
</dbReference>